<feature type="compositionally biased region" description="Basic and acidic residues" evidence="5">
    <location>
        <begin position="446"/>
        <end position="456"/>
    </location>
</feature>
<keyword evidence="2 6" id="KW-0812">Transmembrane</keyword>
<dbReference type="Pfam" id="PF07219">
    <property type="entry name" value="HemY_N"/>
    <property type="match status" value="1"/>
</dbReference>
<evidence type="ECO:0000313" key="8">
    <source>
        <dbReference type="EMBL" id="VAW00114.1"/>
    </source>
</evidence>
<evidence type="ECO:0000259" key="7">
    <source>
        <dbReference type="Pfam" id="PF07219"/>
    </source>
</evidence>
<dbReference type="Gene3D" id="1.25.40.10">
    <property type="entry name" value="Tetratricopeptide repeat domain"/>
    <property type="match status" value="1"/>
</dbReference>
<name>A0A3B0SUE1_9ZZZZ</name>
<feature type="domain" description="HemY N-terminal" evidence="7">
    <location>
        <begin position="27"/>
        <end position="132"/>
    </location>
</feature>
<sequence>MIRLVLFFLLALVLAGGGWWLASQTGLIVIAAFDREISLSLPVGMAGILLLTLLLFLLWQTVAWLVTLPARLRKMRTQTRREKGYDLLEKALIAAASGDTKNARKHAQNVKTLLDRPALSGLLAARSAQADGDIIGAERHFSELLDDKRTKLAALRGLTETALQRHDHQAAIAHAKAAFATDPAAKWAFETLFDAHISARNWAEAREVLASGEKKAHLIKLAASRRRAVLLAAEASAAEIDGDVQTARKLAEQSVSAAPSFAPGAALAARLLVAAGKNWRAAGLLEDAWAGAPHPALSLAYRDLKEDETAKARIKRMNGLAQINPDHRESNILRAETALEAGELALARKLLETLVNEEQQTSSRLCNLLAQLEKKDGKTSQANEWLVRSLAAPDEADWSDLDPEGPAFGYRAEDWARLVYSFGDAGELIHPRHERFERVSRGSEELVLLRDDSKPEPDEDEETEKPKAEKPEAPANPDPIPEPPRQPDDPGPDAKADPTESLLKRKREVH</sequence>
<dbReference type="InterPro" id="IPR011990">
    <property type="entry name" value="TPR-like_helical_dom_sf"/>
</dbReference>
<dbReference type="AlphaFoldDB" id="A0A3B0SUE1"/>
<feature type="transmembrane region" description="Helical" evidence="6">
    <location>
        <begin position="48"/>
        <end position="70"/>
    </location>
</feature>
<accession>A0A3B0SUE1</accession>
<evidence type="ECO:0000256" key="6">
    <source>
        <dbReference type="SAM" id="Phobius"/>
    </source>
</evidence>
<evidence type="ECO:0000256" key="1">
    <source>
        <dbReference type="ARBA" id="ARBA00004370"/>
    </source>
</evidence>
<keyword evidence="4 6" id="KW-0472">Membrane</keyword>
<dbReference type="GO" id="GO:0016020">
    <property type="term" value="C:membrane"/>
    <property type="evidence" value="ECO:0007669"/>
    <property type="project" value="UniProtKB-SubCell"/>
</dbReference>
<proteinExistence type="predicted"/>
<keyword evidence="3 6" id="KW-1133">Transmembrane helix</keyword>
<evidence type="ECO:0000256" key="4">
    <source>
        <dbReference type="ARBA" id="ARBA00023136"/>
    </source>
</evidence>
<evidence type="ECO:0000256" key="2">
    <source>
        <dbReference type="ARBA" id="ARBA00022692"/>
    </source>
</evidence>
<gene>
    <name evidence="8" type="ORF">MNBD_ALPHA06-418</name>
</gene>
<evidence type="ECO:0000256" key="5">
    <source>
        <dbReference type="SAM" id="MobiDB-lite"/>
    </source>
</evidence>
<dbReference type="EMBL" id="UOEE01000288">
    <property type="protein sequence ID" value="VAW00114.1"/>
    <property type="molecule type" value="Genomic_DNA"/>
</dbReference>
<evidence type="ECO:0000256" key="3">
    <source>
        <dbReference type="ARBA" id="ARBA00022989"/>
    </source>
</evidence>
<reference evidence="8" key="1">
    <citation type="submission" date="2018-06" db="EMBL/GenBank/DDBJ databases">
        <authorList>
            <person name="Zhirakovskaya E."/>
        </authorList>
    </citation>
    <scope>NUCLEOTIDE SEQUENCE</scope>
</reference>
<feature type="compositionally biased region" description="Basic and acidic residues" evidence="5">
    <location>
        <begin position="485"/>
        <end position="498"/>
    </location>
</feature>
<feature type="compositionally biased region" description="Pro residues" evidence="5">
    <location>
        <begin position="474"/>
        <end position="484"/>
    </location>
</feature>
<comment type="subcellular location">
    <subcellularLocation>
        <location evidence="1">Membrane</location>
    </subcellularLocation>
</comment>
<dbReference type="Pfam" id="PF14559">
    <property type="entry name" value="TPR_19"/>
    <property type="match status" value="2"/>
</dbReference>
<dbReference type="SUPFAM" id="SSF48452">
    <property type="entry name" value="TPR-like"/>
    <property type="match status" value="1"/>
</dbReference>
<organism evidence="8">
    <name type="scientific">hydrothermal vent metagenome</name>
    <dbReference type="NCBI Taxonomy" id="652676"/>
    <lineage>
        <taxon>unclassified sequences</taxon>
        <taxon>metagenomes</taxon>
        <taxon>ecological metagenomes</taxon>
    </lineage>
</organism>
<feature type="region of interest" description="Disordered" evidence="5">
    <location>
        <begin position="446"/>
        <end position="510"/>
    </location>
</feature>
<dbReference type="InterPro" id="IPR010817">
    <property type="entry name" value="HemY_N"/>
</dbReference>
<protein>
    <submittedName>
        <fullName evidence="8">Uncharacterized protein EC-HemY in Proteobacteria (Unrelated to HemY-type PPO in GramPositives)</fullName>
    </submittedName>
</protein>